<dbReference type="Proteomes" id="UP001054945">
    <property type="component" value="Unassembled WGS sequence"/>
</dbReference>
<keyword evidence="2" id="KW-1185">Reference proteome</keyword>
<proteinExistence type="predicted"/>
<sequence length="107" mass="12066">MIMMLLMEIHDGDRVGGPWMLRKVEGRCLDNLSVLVLVVIDWMATEDKRHPLTPSGGQEVLIVACNSETPCKENPEVVSPLVDYEFYIFVQTANWETATLPGPFGRF</sequence>
<evidence type="ECO:0000313" key="1">
    <source>
        <dbReference type="EMBL" id="GIZ02408.1"/>
    </source>
</evidence>
<evidence type="ECO:0000313" key="2">
    <source>
        <dbReference type="Proteomes" id="UP001054945"/>
    </source>
</evidence>
<name>A0AAV4Y5V0_CAEEX</name>
<dbReference type="EMBL" id="BPLR01018808">
    <property type="protein sequence ID" value="GIZ02408.1"/>
    <property type="molecule type" value="Genomic_DNA"/>
</dbReference>
<dbReference type="AlphaFoldDB" id="A0AAV4Y5V0"/>
<protein>
    <submittedName>
        <fullName evidence="1">Uncharacterized protein</fullName>
    </submittedName>
</protein>
<accession>A0AAV4Y5V0</accession>
<reference evidence="1 2" key="1">
    <citation type="submission" date="2021-06" db="EMBL/GenBank/DDBJ databases">
        <title>Caerostris extrusa draft genome.</title>
        <authorList>
            <person name="Kono N."/>
            <person name="Arakawa K."/>
        </authorList>
    </citation>
    <scope>NUCLEOTIDE SEQUENCE [LARGE SCALE GENOMIC DNA]</scope>
</reference>
<comment type="caution">
    <text evidence="1">The sequence shown here is derived from an EMBL/GenBank/DDBJ whole genome shotgun (WGS) entry which is preliminary data.</text>
</comment>
<gene>
    <name evidence="1" type="ORF">CEXT_673361</name>
</gene>
<organism evidence="1 2">
    <name type="scientific">Caerostris extrusa</name>
    <name type="common">Bark spider</name>
    <name type="synonym">Caerostris bankana</name>
    <dbReference type="NCBI Taxonomy" id="172846"/>
    <lineage>
        <taxon>Eukaryota</taxon>
        <taxon>Metazoa</taxon>
        <taxon>Ecdysozoa</taxon>
        <taxon>Arthropoda</taxon>
        <taxon>Chelicerata</taxon>
        <taxon>Arachnida</taxon>
        <taxon>Araneae</taxon>
        <taxon>Araneomorphae</taxon>
        <taxon>Entelegynae</taxon>
        <taxon>Araneoidea</taxon>
        <taxon>Araneidae</taxon>
        <taxon>Caerostris</taxon>
    </lineage>
</organism>